<evidence type="ECO:0000256" key="6">
    <source>
        <dbReference type="ARBA" id="ARBA00024998"/>
    </source>
</evidence>
<comment type="caution">
    <text evidence="11">The sequence shown here is derived from an EMBL/GenBank/DDBJ whole genome shotgun (WGS) entry which is preliminary data.</text>
</comment>
<dbReference type="InterPro" id="IPR001351">
    <property type="entry name" value="Ribosomal_uS3_C"/>
</dbReference>
<dbReference type="InterPro" id="IPR004087">
    <property type="entry name" value="KH_dom"/>
</dbReference>
<dbReference type="FunFam" id="3.30.1140.32:FF:000002">
    <property type="entry name" value="30S ribosomal protein S3"/>
    <property type="match status" value="1"/>
</dbReference>
<dbReference type="PANTHER" id="PTHR11760:SF19">
    <property type="entry name" value="SMALL RIBOSOMAL SUBUNIT PROTEIN US3C"/>
    <property type="match status" value="1"/>
</dbReference>
<feature type="domain" description="KH type-2" evidence="10">
    <location>
        <begin position="38"/>
        <end position="106"/>
    </location>
</feature>
<dbReference type="Gene3D" id="3.30.1140.32">
    <property type="entry name" value="Ribosomal protein S3, C-terminal domain"/>
    <property type="match status" value="1"/>
</dbReference>
<keyword evidence="3 8" id="KW-0694">RNA-binding</keyword>
<evidence type="ECO:0000256" key="8">
    <source>
        <dbReference type="HAMAP-Rule" id="MF_01309"/>
    </source>
</evidence>
<evidence type="ECO:0000256" key="3">
    <source>
        <dbReference type="ARBA" id="ARBA00022884"/>
    </source>
</evidence>
<dbReference type="PROSITE" id="PS00548">
    <property type="entry name" value="RIBOSOMAL_S3"/>
    <property type="match status" value="1"/>
</dbReference>
<reference evidence="11" key="2">
    <citation type="submission" date="2021-08" db="EMBL/GenBank/DDBJ databases">
        <authorList>
            <person name="Dalcin Martins P."/>
        </authorList>
    </citation>
    <scope>NUCLEOTIDE SEQUENCE</scope>
    <source>
        <strain evidence="11">MAG_39</strain>
    </source>
</reference>
<dbReference type="GO" id="GO:0003735">
    <property type="term" value="F:structural constituent of ribosome"/>
    <property type="evidence" value="ECO:0007669"/>
    <property type="project" value="InterPro"/>
</dbReference>
<dbReference type="PANTHER" id="PTHR11760">
    <property type="entry name" value="30S/40S RIBOSOMAL PROTEIN S3"/>
    <property type="match status" value="1"/>
</dbReference>
<dbReference type="GO" id="GO:0006412">
    <property type="term" value="P:translation"/>
    <property type="evidence" value="ECO:0007669"/>
    <property type="project" value="UniProtKB-UniRule"/>
</dbReference>
<organism evidence="11 12">
    <name type="scientific">Candidatus Nitrobium versatile</name>
    <dbReference type="NCBI Taxonomy" id="2884831"/>
    <lineage>
        <taxon>Bacteria</taxon>
        <taxon>Pseudomonadati</taxon>
        <taxon>Nitrospirota</taxon>
        <taxon>Nitrospiria</taxon>
        <taxon>Nitrospirales</taxon>
        <taxon>Nitrospiraceae</taxon>
        <taxon>Candidatus Nitrobium</taxon>
    </lineage>
</organism>
<evidence type="ECO:0000256" key="7">
    <source>
        <dbReference type="ARBA" id="ARBA00035257"/>
    </source>
</evidence>
<comment type="similarity">
    <text evidence="1 8 9">Belongs to the universal ribosomal protein uS3 family.</text>
</comment>
<evidence type="ECO:0000256" key="9">
    <source>
        <dbReference type="RuleBase" id="RU003624"/>
    </source>
</evidence>
<dbReference type="Gene3D" id="3.30.300.20">
    <property type="match status" value="1"/>
</dbReference>
<evidence type="ECO:0000313" key="11">
    <source>
        <dbReference type="EMBL" id="MBZ0158296.1"/>
    </source>
</evidence>
<evidence type="ECO:0000256" key="5">
    <source>
        <dbReference type="ARBA" id="ARBA00023274"/>
    </source>
</evidence>
<dbReference type="CDD" id="cd02412">
    <property type="entry name" value="KH-II_30S_S3"/>
    <property type="match status" value="1"/>
</dbReference>
<dbReference type="Pfam" id="PF07650">
    <property type="entry name" value="KH_2"/>
    <property type="match status" value="1"/>
</dbReference>
<gene>
    <name evidence="8 11" type="primary">rpsC</name>
    <name evidence="11" type="ORF">K8I29_19035</name>
</gene>
<dbReference type="EMBL" id="JAIOIV010000148">
    <property type="protein sequence ID" value="MBZ0158296.1"/>
    <property type="molecule type" value="Genomic_DNA"/>
</dbReference>
<dbReference type="InterPro" id="IPR015946">
    <property type="entry name" value="KH_dom-like_a/b"/>
</dbReference>
<evidence type="ECO:0000256" key="2">
    <source>
        <dbReference type="ARBA" id="ARBA00022730"/>
    </source>
</evidence>
<comment type="subunit">
    <text evidence="8">Part of the 30S ribosomal subunit. Forms a tight complex with proteins S10 and S14.</text>
</comment>
<dbReference type="InterPro" id="IPR018280">
    <property type="entry name" value="Ribosomal_uS3_CS"/>
</dbReference>
<dbReference type="PROSITE" id="PS50084">
    <property type="entry name" value="KH_TYPE_1"/>
    <property type="match status" value="1"/>
</dbReference>
<dbReference type="InterPro" id="IPR057258">
    <property type="entry name" value="Ribosomal_uS3"/>
</dbReference>
<evidence type="ECO:0000256" key="4">
    <source>
        <dbReference type="ARBA" id="ARBA00022980"/>
    </source>
</evidence>
<dbReference type="GO" id="GO:0003729">
    <property type="term" value="F:mRNA binding"/>
    <property type="evidence" value="ECO:0007669"/>
    <property type="project" value="UniProtKB-UniRule"/>
</dbReference>
<dbReference type="GO" id="GO:0019843">
    <property type="term" value="F:rRNA binding"/>
    <property type="evidence" value="ECO:0007669"/>
    <property type="project" value="UniProtKB-UniRule"/>
</dbReference>
<evidence type="ECO:0000259" key="10">
    <source>
        <dbReference type="PROSITE" id="PS50823"/>
    </source>
</evidence>
<proteinExistence type="inferred from homology"/>
<name>A0A953M3J2_9BACT</name>
<dbReference type="SMART" id="SM00322">
    <property type="entry name" value="KH"/>
    <property type="match status" value="1"/>
</dbReference>
<dbReference type="NCBIfam" id="TIGR01009">
    <property type="entry name" value="rpsC_bact"/>
    <property type="match status" value="1"/>
</dbReference>
<dbReference type="InterPro" id="IPR009019">
    <property type="entry name" value="KH_sf_prok-type"/>
</dbReference>
<dbReference type="Pfam" id="PF00189">
    <property type="entry name" value="Ribosomal_S3_C"/>
    <property type="match status" value="1"/>
</dbReference>
<dbReference type="HAMAP" id="MF_01309_B">
    <property type="entry name" value="Ribosomal_uS3_B"/>
    <property type="match status" value="1"/>
</dbReference>
<keyword evidence="5 8" id="KW-0687">Ribonucleoprotein</keyword>
<dbReference type="Proteomes" id="UP000705867">
    <property type="component" value="Unassembled WGS sequence"/>
</dbReference>
<evidence type="ECO:0000313" key="12">
    <source>
        <dbReference type="Proteomes" id="UP000705867"/>
    </source>
</evidence>
<keyword evidence="4 8" id="KW-0689">Ribosomal protein</keyword>
<dbReference type="PROSITE" id="PS50823">
    <property type="entry name" value="KH_TYPE_2"/>
    <property type="match status" value="1"/>
</dbReference>
<reference evidence="11" key="1">
    <citation type="journal article" date="2021" name="bioRxiv">
        <title>Unraveling nitrogen, sulfur and carbon metabolic pathways and microbial community transcriptional responses to substrate deprivation and toxicity stresses in a bioreactor mimicking anoxic brackish coastal sediment conditions.</title>
        <authorList>
            <person name="Martins P.D."/>
            <person name="Echeveste M.J."/>
            <person name="Arshad A."/>
            <person name="Kurth J."/>
            <person name="Ouboter H."/>
            <person name="Jetten M.S.M."/>
            <person name="Welte C.U."/>
        </authorList>
    </citation>
    <scope>NUCLEOTIDE SEQUENCE</scope>
    <source>
        <strain evidence="11">MAG_39</strain>
    </source>
</reference>
<protein>
    <recommendedName>
        <fullName evidence="7 8">Small ribosomal subunit protein uS3</fullName>
    </recommendedName>
</protein>
<dbReference type="InterPro" id="IPR005704">
    <property type="entry name" value="Ribosomal_uS3_bac-typ"/>
</dbReference>
<sequence length="218" mass="24479">MGQKTNPIGNRLGIIRSWESRWYLKKGYSEQLLEDLNVRKMIKQKLSHAGVSRIEIERPGQKLKVIIHTARPGIIIGKKGSEVEKLKKEIEAMTGKQVAIDIKEIRKPEVDAQLVSENIALQIEKRVAFRRALKRAVSSAMRFGALGIKVQCSGRLAGAEIARTEWYREGRVPLSTFRADVDYGFAESMTTYGKIGIKVWLYHGDILSEQAGTSLVGE</sequence>
<comment type="function">
    <text evidence="6 8">Binds the lower part of the 30S subunit head. Binds mRNA in the 70S ribosome, positioning it for translation.</text>
</comment>
<dbReference type="AlphaFoldDB" id="A0A953M3J2"/>
<dbReference type="InterPro" id="IPR036419">
    <property type="entry name" value="Ribosomal_S3_C_sf"/>
</dbReference>
<evidence type="ECO:0000256" key="1">
    <source>
        <dbReference type="ARBA" id="ARBA00010761"/>
    </source>
</evidence>
<dbReference type="InterPro" id="IPR004044">
    <property type="entry name" value="KH_dom_type_2"/>
</dbReference>
<keyword evidence="2 8" id="KW-0699">rRNA-binding</keyword>
<dbReference type="SUPFAM" id="SSF54821">
    <property type="entry name" value="Ribosomal protein S3 C-terminal domain"/>
    <property type="match status" value="1"/>
</dbReference>
<dbReference type="FunFam" id="3.30.300.20:FF:000001">
    <property type="entry name" value="30S ribosomal protein S3"/>
    <property type="match status" value="1"/>
</dbReference>
<accession>A0A953M3J2</accession>
<dbReference type="SUPFAM" id="SSF54814">
    <property type="entry name" value="Prokaryotic type KH domain (KH-domain type II)"/>
    <property type="match status" value="1"/>
</dbReference>
<dbReference type="GO" id="GO:0022627">
    <property type="term" value="C:cytosolic small ribosomal subunit"/>
    <property type="evidence" value="ECO:0007669"/>
    <property type="project" value="TreeGrafter"/>
</dbReference>